<dbReference type="KEGG" id="cput:CONPUDRAFT_83304"/>
<gene>
    <name evidence="1" type="ORF">CONPUDRAFT_83304</name>
</gene>
<accession>A0A5M3MJC9</accession>
<evidence type="ECO:0000313" key="1">
    <source>
        <dbReference type="EMBL" id="EIW78904.1"/>
    </source>
</evidence>
<sequence>MQPSAIDFAFRASISTGPTTWLSSVVTCPSPYLPARARHHGAKEGGTDMVCPALAAYRCSPEETVRRKNGCQCLIDLIEGL</sequence>
<reference evidence="2" key="1">
    <citation type="journal article" date="2012" name="Science">
        <title>The Paleozoic origin of enzymatic lignin decomposition reconstructed from 31 fungal genomes.</title>
        <authorList>
            <person name="Floudas D."/>
            <person name="Binder M."/>
            <person name="Riley R."/>
            <person name="Barry K."/>
            <person name="Blanchette R.A."/>
            <person name="Henrissat B."/>
            <person name="Martinez A.T."/>
            <person name="Otillar R."/>
            <person name="Spatafora J.W."/>
            <person name="Yadav J.S."/>
            <person name="Aerts A."/>
            <person name="Benoit I."/>
            <person name="Boyd A."/>
            <person name="Carlson A."/>
            <person name="Copeland A."/>
            <person name="Coutinho P.M."/>
            <person name="de Vries R.P."/>
            <person name="Ferreira P."/>
            <person name="Findley K."/>
            <person name="Foster B."/>
            <person name="Gaskell J."/>
            <person name="Glotzer D."/>
            <person name="Gorecki P."/>
            <person name="Heitman J."/>
            <person name="Hesse C."/>
            <person name="Hori C."/>
            <person name="Igarashi K."/>
            <person name="Jurgens J.A."/>
            <person name="Kallen N."/>
            <person name="Kersten P."/>
            <person name="Kohler A."/>
            <person name="Kuees U."/>
            <person name="Kumar T.K.A."/>
            <person name="Kuo A."/>
            <person name="LaButti K."/>
            <person name="Larrondo L.F."/>
            <person name="Lindquist E."/>
            <person name="Ling A."/>
            <person name="Lombard V."/>
            <person name="Lucas S."/>
            <person name="Lundell T."/>
            <person name="Martin R."/>
            <person name="McLaughlin D.J."/>
            <person name="Morgenstern I."/>
            <person name="Morin E."/>
            <person name="Murat C."/>
            <person name="Nagy L.G."/>
            <person name="Nolan M."/>
            <person name="Ohm R.A."/>
            <person name="Patyshakuliyeva A."/>
            <person name="Rokas A."/>
            <person name="Ruiz-Duenas F.J."/>
            <person name="Sabat G."/>
            <person name="Salamov A."/>
            <person name="Samejima M."/>
            <person name="Schmutz J."/>
            <person name="Slot J.C."/>
            <person name="St John F."/>
            <person name="Stenlid J."/>
            <person name="Sun H."/>
            <person name="Sun S."/>
            <person name="Syed K."/>
            <person name="Tsang A."/>
            <person name="Wiebenga A."/>
            <person name="Young D."/>
            <person name="Pisabarro A."/>
            <person name="Eastwood D.C."/>
            <person name="Martin F."/>
            <person name="Cullen D."/>
            <person name="Grigoriev I.V."/>
            <person name="Hibbett D.S."/>
        </authorList>
    </citation>
    <scope>NUCLEOTIDE SEQUENCE [LARGE SCALE GENOMIC DNA]</scope>
    <source>
        <strain evidence="2">RWD-64-598 SS2</strain>
    </source>
</reference>
<evidence type="ECO:0000313" key="2">
    <source>
        <dbReference type="Proteomes" id="UP000053558"/>
    </source>
</evidence>
<dbReference type="Proteomes" id="UP000053558">
    <property type="component" value="Unassembled WGS sequence"/>
</dbReference>
<dbReference type="GeneID" id="19210570"/>
<dbReference type="AlphaFoldDB" id="A0A5M3MJC9"/>
<dbReference type="RefSeq" id="XP_007770660.1">
    <property type="nucleotide sequence ID" value="XM_007772470.1"/>
</dbReference>
<organism evidence="1 2">
    <name type="scientific">Coniophora puteana (strain RWD-64-598)</name>
    <name type="common">Brown rot fungus</name>
    <dbReference type="NCBI Taxonomy" id="741705"/>
    <lineage>
        <taxon>Eukaryota</taxon>
        <taxon>Fungi</taxon>
        <taxon>Dikarya</taxon>
        <taxon>Basidiomycota</taxon>
        <taxon>Agaricomycotina</taxon>
        <taxon>Agaricomycetes</taxon>
        <taxon>Agaricomycetidae</taxon>
        <taxon>Boletales</taxon>
        <taxon>Coniophorineae</taxon>
        <taxon>Coniophoraceae</taxon>
        <taxon>Coniophora</taxon>
    </lineage>
</organism>
<proteinExistence type="predicted"/>
<comment type="caution">
    <text evidence="1">The sequence shown here is derived from an EMBL/GenBank/DDBJ whole genome shotgun (WGS) entry which is preliminary data.</text>
</comment>
<name>A0A5M3MJC9_CONPW</name>
<protein>
    <submittedName>
        <fullName evidence="1">Uncharacterized protein</fullName>
    </submittedName>
</protein>
<dbReference type="EMBL" id="JH711581">
    <property type="protein sequence ID" value="EIW78904.1"/>
    <property type="molecule type" value="Genomic_DNA"/>
</dbReference>
<keyword evidence="2" id="KW-1185">Reference proteome</keyword>